<evidence type="ECO:0000313" key="2">
    <source>
        <dbReference type="Proteomes" id="UP000296822"/>
    </source>
</evidence>
<proteinExistence type="predicted"/>
<dbReference type="Proteomes" id="UP000296822">
    <property type="component" value="Plasmid unnamed1"/>
</dbReference>
<keyword evidence="1" id="KW-0614">Plasmid</keyword>
<accession>A0A4D6HR96</accession>
<name>A0A4D6HR96_9EURY</name>
<dbReference type="RefSeq" id="WP_006067043.1">
    <property type="nucleotide sequence ID" value="NZ_CP031306.1"/>
</dbReference>
<reference evidence="1 2" key="1">
    <citation type="journal article" date="2019" name="Nat. Commun.">
        <title>A new type of DNA phosphorothioation-based antiviral system in archaea.</title>
        <authorList>
            <person name="Xiong L."/>
            <person name="Liu S."/>
            <person name="Chen S."/>
            <person name="Xiao Y."/>
            <person name="Zhu B."/>
            <person name="Gao Y."/>
            <person name="Zhang Y."/>
            <person name="Chen B."/>
            <person name="Luo J."/>
            <person name="Deng Z."/>
            <person name="Chen X."/>
            <person name="Wang L."/>
            <person name="Chen S."/>
        </authorList>
    </citation>
    <scope>NUCLEOTIDE SEQUENCE [LARGE SCALE GENOMIC DNA]</scope>
    <source>
        <strain evidence="1 2">JCM 10635</strain>
        <plasmid evidence="1 2">unnamed1</plasmid>
    </source>
</reference>
<dbReference type="AlphaFoldDB" id="A0A4D6HR96"/>
<dbReference type="EMBL" id="CP031306">
    <property type="protein sequence ID" value="QCC56544.1"/>
    <property type="molecule type" value="Genomic_DNA"/>
</dbReference>
<dbReference type="GeneID" id="39853326"/>
<gene>
    <name evidence="1" type="ORF">DV706_18785</name>
</gene>
<dbReference type="KEGG" id="nbg:DV706_18785"/>
<sequence length="174" mass="19301">MSDNPDRSTVRIDVAYDESIDQQLREGSAYPRGPLTIQGTEAEIPASGAIIDYLPTFFHGGLTGVIHLLGGEPYLLDSDDSSVLALEPEEADKIRITLCYTRAAGLHSKQRTGDEPTMVVDRMALVGELLRAANEFHERAMRINEQLADELAEFERYLRATERVVDKLDSPVDP</sequence>
<protein>
    <submittedName>
        <fullName evidence="1">Uncharacterized protein</fullName>
    </submittedName>
</protein>
<evidence type="ECO:0000313" key="1">
    <source>
        <dbReference type="EMBL" id="QCC56544.1"/>
    </source>
</evidence>
<organism evidence="1 2">
    <name type="scientific">Natronorubrum bangense</name>
    <dbReference type="NCBI Taxonomy" id="61858"/>
    <lineage>
        <taxon>Archaea</taxon>
        <taxon>Methanobacteriati</taxon>
        <taxon>Methanobacteriota</taxon>
        <taxon>Stenosarchaea group</taxon>
        <taxon>Halobacteria</taxon>
        <taxon>Halobacteriales</taxon>
        <taxon>Natrialbaceae</taxon>
        <taxon>Natronorubrum</taxon>
    </lineage>
</organism>
<geneLocation type="plasmid" evidence="1">
    <name>unnamed1</name>
</geneLocation>